<dbReference type="SUPFAM" id="SSF48498">
    <property type="entry name" value="Tetracyclin repressor-like, C-terminal domain"/>
    <property type="match status" value="1"/>
</dbReference>
<dbReference type="Gene3D" id="1.10.357.10">
    <property type="entry name" value="Tetracycline Repressor, domain 2"/>
    <property type="match status" value="1"/>
</dbReference>
<reference evidence="6 7" key="1">
    <citation type="submission" date="2024-10" db="EMBL/GenBank/DDBJ databases">
        <title>The Natural Products Discovery Center: Release of the First 8490 Sequenced Strains for Exploring Actinobacteria Biosynthetic Diversity.</title>
        <authorList>
            <person name="Kalkreuter E."/>
            <person name="Kautsar S.A."/>
            <person name="Yang D."/>
            <person name="Bader C.D."/>
            <person name="Teijaro C.N."/>
            <person name="Fluegel L."/>
            <person name="Davis C.M."/>
            <person name="Simpson J.R."/>
            <person name="Lauterbach L."/>
            <person name="Steele A.D."/>
            <person name="Gui C."/>
            <person name="Meng S."/>
            <person name="Li G."/>
            <person name="Viehrig K."/>
            <person name="Ye F."/>
            <person name="Su P."/>
            <person name="Kiefer A.F."/>
            <person name="Nichols A."/>
            <person name="Cepeda A.J."/>
            <person name="Yan W."/>
            <person name="Fan B."/>
            <person name="Jiang Y."/>
            <person name="Adhikari A."/>
            <person name="Zheng C.-J."/>
            <person name="Schuster L."/>
            <person name="Cowan T.M."/>
            <person name="Smanski M.J."/>
            <person name="Chevrette M.G."/>
            <person name="De Carvalho L.P.S."/>
            <person name="Shen B."/>
        </authorList>
    </citation>
    <scope>NUCLEOTIDE SEQUENCE [LARGE SCALE GENOMIC DNA]</scope>
    <source>
        <strain evidence="6 7">NPDC012605</strain>
    </source>
</reference>
<evidence type="ECO:0000256" key="1">
    <source>
        <dbReference type="ARBA" id="ARBA00023015"/>
    </source>
</evidence>
<organism evidence="6 7">
    <name type="scientific">Streptomyces flavochromogenes</name>
    <dbReference type="NCBI Taxonomy" id="68199"/>
    <lineage>
        <taxon>Bacteria</taxon>
        <taxon>Bacillati</taxon>
        <taxon>Actinomycetota</taxon>
        <taxon>Actinomycetes</taxon>
        <taxon>Kitasatosporales</taxon>
        <taxon>Streptomycetaceae</taxon>
        <taxon>Streptomyces</taxon>
    </lineage>
</organism>
<feature type="DNA-binding region" description="H-T-H motif" evidence="4">
    <location>
        <begin position="28"/>
        <end position="47"/>
    </location>
</feature>
<sequence length="203" mass="21040">MRTTGDTRQRIVTAATELFRRQGYAASGMKQIVAAADAPYGSAYHFFPGGKAQLGEEVVRTSGAAYLELIAGLFPTSSVPEDVDMAAVTGDAFIAAAETLRELDFADPCPIATVALEVASTHEPLRVATAEVFASWTDGLAAFYRAGGIAEPVAHETASSVIALLEGAFMLGRAARSTDPVTAAARAAAAIVRAALSQEGEFA</sequence>
<evidence type="ECO:0000313" key="7">
    <source>
        <dbReference type="Proteomes" id="UP001602370"/>
    </source>
</evidence>
<feature type="domain" description="HTH tetR-type" evidence="5">
    <location>
        <begin position="5"/>
        <end position="65"/>
    </location>
</feature>
<protein>
    <submittedName>
        <fullName evidence="6">TetR/AcrR family transcriptional regulator</fullName>
    </submittedName>
</protein>
<proteinExistence type="predicted"/>
<dbReference type="InterPro" id="IPR009057">
    <property type="entry name" value="Homeodomain-like_sf"/>
</dbReference>
<evidence type="ECO:0000259" key="5">
    <source>
        <dbReference type="PROSITE" id="PS50977"/>
    </source>
</evidence>
<comment type="caution">
    <text evidence="6">The sequence shown here is derived from an EMBL/GenBank/DDBJ whole genome shotgun (WGS) entry which is preliminary data.</text>
</comment>
<dbReference type="SUPFAM" id="SSF46689">
    <property type="entry name" value="Homeodomain-like"/>
    <property type="match status" value="1"/>
</dbReference>
<dbReference type="Pfam" id="PF00440">
    <property type="entry name" value="TetR_N"/>
    <property type="match status" value="1"/>
</dbReference>
<dbReference type="EMBL" id="JBIBDZ010000003">
    <property type="protein sequence ID" value="MFF5919280.1"/>
    <property type="molecule type" value="Genomic_DNA"/>
</dbReference>
<gene>
    <name evidence="6" type="ORF">ACFY8C_13115</name>
</gene>
<evidence type="ECO:0000256" key="4">
    <source>
        <dbReference type="PROSITE-ProRule" id="PRU00335"/>
    </source>
</evidence>
<evidence type="ECO:0000313" key="6">
    <source>
        <dbReference type="EMBL" id="MFF5919280.1"/>
    </source>
</evidence>
<dbReference type="Pfam" id="PF21993">
    <property type="entry name" value="TetR_C_13_2"/>
    <property type="match status" value="1"/>
</dbReference>
<dbReference type="PROSITE" id="PS50977">
    <property type="entry name" value="HTH_TETR_2"/>
    <property type="match status" value="1"/>
</dbReference>
<dbReference type="InterPro" id="IPR036271">
    <property type="entry name" value="Tet_transcr_reg_TetR-rel_C_sf"/>
</dbReference>
<dbReference type="Proteomes" id="UP001602370">
    <property type="component" value="Unassembled WGS sequence"/>
</dbReference>
<keyword evidence="3" id="KW-0804">Transcription</keyword>
<evidence type="ECO:0000256" key="3">
    <source>
        <dbReference type="ARBA" id="ARBA00023163"/>
    </source>
</evidence>
<accession>A0ABW6XPD3</accession>
<dbReference type="InterPro" id="IPR001647">
    <property type="entry name" value="HTH_TetR"/>
</dbReference>
<dbReference type="InterPro" id="IPR054156">
    <property type="entry name" value="YxaF_TetR_C"/>
</dbReference>
<dbReference type="PANTHER" id="PTHR47506">
    <property type="entry name" value="TRANSCRIPTIONAL REGULATORY PROTEIN"/>
    <property type="match status" value="1"/>
</dbReference>
<keyword evidence="2 4" id="KW-0238">DNA-binding</keyword>
<dbReference type="PANTHER" id="PTHR47506:SF3">
    <property type="entry name" value="HTH-TYPE TRANSCRIPTIONAL REGULATOR LMRA"/>
    <property type="match status" value="1"/>
</dbReference>
<dbReference type="RefSeq" id="WP_030323670.1">
    <property type="nucleotide sequence ID" value="NZ_JBIBDZ010000003.1"/>
</dbReference>
<evidence type="ECO:0000256" key="2">
    <source>
        <dbReference type="ARBA" id="ARBA00023125"/>
    </source>
</evidence>
<name>A0ABW6XPD3_9ACTN</name>
<keyword evidence="7" id="KW-1185">Reference proteome</keyword>
<keyword evidence="1" id="KW-0805">Transcription regulation</keyword>